<dbReference type="Proteomes" id="UP000585474">
    <property type="component" value="Unassembled WGS sequence"/>
</dbReference>
<organism evidence="1 2">
    <name type="scientific">Actinidia rufa</name>
    <dbReference type="NCBI Taxonomy" id="165716"/>
    <lineage>
        <taxon>Eukaryota</taxon>
        <taxon>Viridiplantae</taxon>
        <taxon>Streptophyta</taxon>
        <taxon>Embryophyta</taxon>
        <taxon>Tracheophyta</taxon>
        <taxon>Spermatophyta</taxon>
        <taxon>Magnoliopsida</taxon>
        <taxon>eudicotyledons</taxon>
        <taxon>Gunneridae</taxon>
        <taxon>Pentapetalae</taxon>
        <taxon>asterids</taxon>
        <taxon>Ericales</taxon>
        <taxon>Actinidiaceae</taxon>
        <taxon>Actinidia</taxon>
    </lineage>
</organism>
<reference evidence="1 2" key="1">
    <citation type="submission" date="2019-07" db="EMBL/GenBank/DDBJ databases">
        <title>De Novo Assembly of kiwifruit Actinidia rufa.</title>
        <authorList>
            <person name="Sugita-Konishi S."/>
            <person name="Sato K."/>
            <person name="Mori E."/>
            <person name="Abe Y."/>
            <person name="Kisaki G."/>
            <person name="Hamano K."/>
            <person name="Suezawa K."/>
            <person name="Otani M."/>
            <person name="Fukuda T."/>
            <person name="Manabe T."/>
            <person name="Gomi K."/>
            <person name="Tabuchi M."/>
            <person name="Akimitsu K."/>
            <person name="Kataoka I."/>
        </authorList>
    </citation>
    <scope>NUCLEOTIDE SEQUENCE [LARGE SCALE GENOMIC DNA]</scope>
    <source>
        <strain evidence="2">cv. Fuchu</strain>
    </source>
</reference>
<sequence>MPANVENTPENPGPFLPSNCRVNSPRELFLVLDLSWICLNLEKKLILTGNCRSARSRTTAVVAGPMARPGDRSGSSDRRVVMVEGGL</sequence>
<name>A0A7J0ESF7_9ERIC</name>
<evidence type="ECO:0000313" key="2">
    <source>
        <dbReference type="Proteomes" id="UP000585474"/>
    </source>
</evidence>
<proteinExistence type="predicted"/>
<dbReference type="EMBL" id="BJWL01000006">
    <property type="protein sequence ID" value="GFY89272.1"/>
    <property type="molecule type" value="Genomic_DNA"/>
</dbReference>
<protein>
    <submittedName>
        <fullName evidence="1">Uncharacterized protein</fullName>
    </submittedName>
</protein>
<accession>A0A7J0ESF7</accession>
<dbReference type="AlphaFoldDB" id="A0A7J0ESF7"/>
<evidence type="ECO:0000313" key="1">
    <source>
        <dbReference type="EMBL" id="GFY89272.1"/>
    </source>
</evidence>
<keyword evidence="2" id="KW-1185">Reference proteome</keyword>
<comment type="caution">
    <text evidence="1">The sequence shown here is derived from an EMBL/GenBank/DDBJ whole genome shotgun (WGS) entry which is preliminary data.</text>
</comment>
<gene>
    <name evidence="1" type="ORF">Acr_06g0012120</name>
</gene>